<name>A0A2J6QSC4_HYAVF</name>
<dbReference type="InterPro" id="IPR000073">
    <property type="entry name" value="AB_hydrolase_1"/>
</dbReference>
<dbReference type="GO" id="GO:0016787">
    <property type="term" value="F:hydrolase activity"/>
    <property type="evidence" value="ECO:0007669"/>
    <property type="project" value="UniProtKB-KW"/>
</dbReference>
<evidence type="ECO:0000313" key="2">
    <source>
        <dbReference type="EMBL" id="PMD29168.1"/>
    </source>
</evidence>
<dbReference type="Pfam" id="PF00561">
    <property type="entry name" value="Abhydrolase_1"/>
    <property type="match status" value="1"/>
</dbReference>
<keyword evidence="2" id="KW-0378">Hydrolase</keyword>
<organism evidence="2 3">
    <name type="scientific">Hyaloscypha variabilis (strain UAMH 11265 / GT02V1 / F)</name>
    <name type="common">Meliniomyces variabilis</name>
    <dbReference type="NCBI Taxonomy" id="1149755"/>
    <lineage>
        <taxon>Eukaryota</taxon>
        <taxon>Fungi</taxon>
        <taxon>Dikarya</taxon>
        <taxon>Ascomycota</taxon>
        <taxon>Pezizomycotina</taxon>
        <taxon>Leotiomycetes</taxon>
        <taxon>Helotiales</taxon>
        <taxon>Hyaloscyphaceae</taxon>
        <taxon>Hyaloscypha</taxon>
        <taxon>Hyaloscypha variabilis</taxon>
    </lineage>
</organism>
<proteinExistence type="predicted"/>
<dbReference type="EMBL" id="KZ613977">
    <property type="protein sequence ID" value="PMD29168.1"/>
    <property type="molecule type" value="Genomic_DNA"/>
</dbReference>
<feature type="domain" description="AB hydrolase-1" evidence="1">
    <location>
        <begin position="79"/>
        <end position="152"/>
    </location>
</feature>
<accession>A0A2J6QSC4</accession>
<reference evidence="2 3" key="1">
    <citation type="submission" date="2016-04" db="EMBL/GenBank/DDBJ databases">
        <title>A degradative enzymes factory behind the ericoid mycorrhizal symbiosis.</title>
        <authorList>
            <consortium name="DOE Joint Genome Institute"/>
            <person name="Martino E."/>
            <person name="Morin E."/>
            <person name="Grelet G."/>
            <person name="Kuo A."/>
            <person name="Kohler A."/>
            <person name="Daghino S."/>
            <person name="Barry K."/>
            <person name="Choi C."/>
            <person name="Cichocki N."/>
            <person name="Clum A."/>
            <person name="Copeland A."/>
            <person name="Hainaut M."/>
            <person name="Haridas S."/>
            <person name="Labutti K."/>
            <person name="Lindquist E."/>
            <person name="Lipzen A."/>
            <person name="Khouja H.-R."/>
            <person name="Murat C."/>
            <person name="Ohm R."/>
            <person name="Olson A."/>
            <person name="Spatafora J."/>
            <person name="Veneault-Fourrey C."/>
            <person name="Henrissat B."/>
            <person name="Grigoriev I."/>
            <person name="Martin F."/>
            <person name="Perotto S."/>
        </authorList>
    </citation>
    <scope>NUCLEOTIDE SEQUENCE [LARGE SCALE GENOMIC DNA]</scope>
    <source>
        <strain evidence="2 3">F</strain>
    </source>
</reference>
<evidence type="ECO:0000259" key="1">
    <source>
        <dbReference type="Pfam" id="PF00561"/>
    </source>
</evidence>
<dbReference type="InterPro" id="IPR029058">
    <property type="entry name" value="AB_hydrolase_fold"/>
</dbReference>
<dbReference type="STRING" id="1149755.A0A2J6QSC4"/>
<dbReference type="SUPFAM" id="SSF53474">
    <property type="entry name" value="alpha/beta-Hydrolases"/>
    <property type="match status" value="1"/>
</dbReference>
<keyword evidence="3" id="KW-1185">Reference proteome</keyword>
<gene>
    <name evidence="2" type="ORF">L207DRAFT_593758</name>
</gene>
<dbReference type="Proteomes" id="UP000235786">
    <property type="component" value="Unassembled WGS sequence"/>
</dbReference>
<dbReference type="OrthoDB" id="408373at2759"/>
<protein>
    <submittedName>
        <fullName evidence="2">Alpha/beta-hydrolase</fullName>
    </submittedName>
</protein>
<dbReference type="AlphaFoldDB" id="A0A2J6QSC4"/>
<evidence type="ECO:0000313" key="3">
    <source>
        <dbReference type="Proteomes" id="UP000235786"/>
    </source>
</evidence>
<sequence>MSPSIFTSGTTSSEGCTIHFTTILPIAGETGKPPLIFVPGGSGHSNQFLDIMPYLTSRFQPATYSRPRDLLAVSDALGFGNKKLYLFSSSGGGIIALQLAATHPERVAHFIAHETPCASLLPDCEKVLNLLFDVYAAYISDGATAGYNLFLPRFPGYDGLPRLGGAAEGDEDRFLKYELLPLSLYTPDLRRVKESGVSVAFTYGKLSLDASFVRSTIELASVLGCHRYLVPGNHTGFRYVPEAFATEMLKIFGELEEKERMRSVQLGF</sequence>
<dbReference type="Gene3D" id="3.40.50.1820">
    <property type="entry name" value="alpha/beta hydrolase"/>
    <property type="match status" value="1"/>
</dbReference>